<feature type="region of interest" description="Disordered" evidence="1">
    <location>
        <begin position="34"/>
        <end position="59"/>
    </location>
</feature>
<feature type="non-terminal residue" evidence="2">
    <location>
        <position position="59"/>
    </location>
</feature>
<accession>A0A3B0Y847</accession>
<organism evidence="2">
    <name type="scientific">hydrothermal vent metagenome</name>
    <dbReference type="NCBI Taxonomy" id="652676"/>
    <lineage>
        <taxon>unclassified sequences</taxon>
        <taxon>metagenomes</taxon>
        <taxon>ecological metagenomes</taxon>
    </lineage>
</organism>
<evidence type="ECO:0000313" key="2">
    <source>
        <dbReference type="EMBL" id="VAW72563.1"/>
    </source>
</evidence>
<evidence type="ECO:0000256" key="1">
    <source>
        <dbReference type="SAM" id="MobiDB-lite"/>
    </source>
</evidence>
<proteinExistence type="predicted"/>
<feature type="compositionally biased region" description="Low complexity" evidence="1">
    <location>
        <begin position="39"/>
        <end position="52"/>
    </location>
</feature>
<reference evidence="2" key="1">
    <citation type="submission" date="2018-06" db="EMBL/GenBank/DDBJ databases">
        <authorList>
            <person name="Zhirakovskaya E."/>
        </authorList>
    </citation>
    <scope>NUCLEOTIDE SEQUENCE</scope>
</reference>
<gene>
    <name evidence="2" type="ORF">MNBD_GAMMA10-956</name>
</gene>
<dbReference type="EMBL" id="UOFJ01000672">
    <property type="protein sequence ID" value="VAW72563.1"/>
    <property type="molecule type" value="Genomic_DNA"/>
</dbReference>
<dbReference type="AlphaFoldDB" id="A0A3B0Y847"/>
<sequence>MNQGEQDINAQMAKTAYSRGNFGVQAVNTAVTPLEPKNSSLGLGEISSLSGEAVPGLRL</sequence>
<name>A0A3B0Y847_9ZZZZ</name>
<protein>
    <submittedName>
        <fullName evidence="2">Uncharacterized protein</fullName>
    </submittedName>
</protein>